<dbReference type="AlphaFoldDB" id="A4BZ88"/>
<dbReference type="STRING" id="313594.PI23P_07645"/>
<dbReference type="Proteomes" id="UP000003053">
    <property type="component" value="Unassembled WGS sequence"/>
</dbReference>
<evidence type="ECO:0000256" key="1">
    <source>
        <dbReference type="SAM" id="SignalP"/>
    </source>
</evidence>
<dbReference type="InterPro" id="IPR027268">
    <property type="entry name" value="Peptidase_M4/M1_CTD_sf"/>
</dbReference>
<comment type="caution">
    <text evidence="2">The sequence shown here is derived from an EMBL/GenBank/DDBJ whole genome shotgun (WGS) entry which is preliminary data.</text>
</comment>
<keyword evidence="1" id="KW-0732">Signal</keyword>
<keyword evidence="2" id="KW-0645">Protease</keyword>
<dbReference type="GO" id="GO:0004177">
    <property type="term" value="F:aminopeptidase activity"/>
    <property type="evidence" value="ECO:0007669"/>
    <property type="project" value="UniProtKB-KW"/>
</dbReference>
<keyword evidence="3" id="KW-1185">Reference proteome</keyword>
<dbReference type="HOGENOM" id="CLU_013583_0_0_10"/>
<evidence type="ECO:0000313" key="3">
    <source>
        <dbReference type="Proteomes" id="UP000003053"/>
    </source>
</evidence>
<keyword evidence="2" id="KW-0378">Hydrolase</keyword>
<proteinExistence type="predicted"/>
<reference evidence="2 3" key="1">
    <citation type="submission" date="2006-02" db="EMBL/GenBank/DDBJ databases">
        <authorList>
            <person name="Murray A."/>
            <person name="Staley J."/>
            <person name="Ferriera S."/>
            <person name="Johnson J."/>
            <person name="Kravitz S."/>
            <person name="Halpern A."/>
            <person name="Remington K."/>
            <person name="Beeson K."/>
            <person name="Tran B."/>
            <person name="Rogers Y.-H."/>
            <person name="Friedman R."/>
            <person name="Venter J.C."/>
        </authorList>
    </citation>
    <scope>NUCLEOTIDE SEQUENCE [LARGE SCALE GENOMIC DNA]</scope>
    <source>
        <strain evidence="2 3">23-P</strain>
    </source>
</reference>
<dbReference type="Gene3D" id="1.10.390.10">
    <property type="entry name" value="Neutral Protease Domain 2"/>
    <property type="match status" value="1"/>
</dbReference>
<dbReference type="RefSeq" id="WP_004570149.1">
    <property type="nucleotide sequence ID" value="NZ_CH724148.1"/>
</dbReference>
<accession>A4BZ88</accession>
<dbReference type="EMBL" id="AAOG01000002">
    <property type="protein sequence ID" value="EAR12481.1"/>
    <property type="molecule type" value="Genomic_DNA"/>
</dbReference>
<feature type="signal peptide" evidence="1">
    <location>
        <begin position="1"/>
        <end position="20"/>
    </location>
</feature>
<gene>
    <name evidence="2" type="ORF">PI23P_07645</name>
</gene>
<protein>
    <submittedName>
        <fullName evidence="2">Aminopeptidase N</fullName>
    </submittedName>
</protein>
<keyword evidence="2" id="KW-0031">Aminopeptidase</keyword>
<dbReference type="OrthoDB" id="9813075at2"/>
<evidence type="ECO:0000313" key="2">
    <source>
        <dbReference type="EMBL" id="EAR12481.1"/>
    </source>
</evidence>
<feature type="chain" id="PRO_5002666944" evidence="1">
    <location>
        <begin position="21"/>
        <end position="936"/>
    </location>
</feature>
<dbReference type="eggNOG" id="COG0308">
    <property type="taxonomic scope" value="Bacteria"/>
</dbReference>
<name>A4BZ88_9FLAO</name>
<sequence>MGARFYLFPILLLYSSLAFTQQNEIHIKAILNSENNQLLIEQEIVFYNNSKDTLSQIVLHNWPNSFKNRETPLSKRFINDFRKDLYFAKEEDLGATTIKNVSIDYDNVVHQEYENKPDILQVFLTKPLKPLESTTLKISYLVKLPSAKFTSYGVHKNGYRLRYWYITPAIYNDGWHLMSNLNLDDLFEDYTTFKIDLKIPKVFSLSSNLKQTIQSDTTHHHYQLLGKNEKDIILNIERKNTFKQFNADHHQIQTNILDAEFNTALVTDILNKELKFLTQYLGEISVNKIFIDKAMQEKNPVYGLNQLPDFLSPFPHVFKYDLELFKVLSRRYLKQTFFVNQREDYWLLDGLQNYLMIEYVNKFYPEIKLIGKVADTWFLRNFNISKLQFNQKYPFVYQFTARKFLDQSLNTSADALSNFNRKIVSKYKAGLGLYYLKGYLGKTVLNESIKEFYQKNKGLVVKSENFQNTLAKHTHKDVQWFFNDFIKTNKKIDYTIKKVTETKDSLKVTLKNKRNITAPIAFYGLQNDSITYKKWFASIKDTLTISIPKGRFDQLALNYENVYPEYNTLDNYYRTDKKLLKKPLKLSLIKDVKAPKYNQLFYQPTLAYNYYDGFILGVKLHNKPLIKRNLEFKTSPGYATKSNKLNGSFSVVYNQFFEKTSLYKISYGIIGTTLQYAPDLSYSALIPYVDIQFKRASLRDATTEFIRAKTVLIHKEISPLSVKSEQDSYRVFSLSYDYINPDIISEIRFNVKTEVAKNFSKISTDFRYRKLTSSDTQVDFRVFAGAFIHNDSKGDYFSYGLDRANDYLFELNYYGRSEDSGLFSQQYIINEGGFKSVLPTRFANQYMLSFNSSIGLWRWIEYYNDVAFLKNKTKPIFFGYENGIRFNFVHNIFEIYLPLYSNNGWEVSQKAYAEKIRFTFTGNVNRIYNFFRRGFL</sequence>
<dbReference type="SUPFAM" id="SSF55486">
    <property type="entry name" value="Metalloproteases ('zincins'), catalytic domain"/>
    <property type="match status" value="1"/>
</dbReference>
<organism evidence="2 3">
    <name type="scientific">Polaribacter irgensii 23-P</name>
    <dbReference type="NCBI Taxonomy" id="313594"/>
    <lineage>
        <taxon>Bacteria</taxon>
        <taxon>Pseudomonadati</taxon>
        <taxon>Bacteroidota</taxon>
        <taxon>Flavobacteriia</taxon>
        <taxon>Flavobacteriales</taxon>
        <taxon>Flavobacteriaceae</taxon>
    </lineage>
</organism>